<evidence type="ECO:0000313" key="3">
    <source>
        <dbReference type="Proteomes" id="UP001432146"/>
    </source>
</evidence>
<organism evidence="2 3">
    <name type="scientific">Tetragonisca angustula</name>
    <dbReference type="NCBI Taxonomy" id="166442"/>
    <lineage>
        <taxon>Eukaryota</taxon>
        <taxon>Metazoa</taxon>
        <taxon>Ecdysozoa</taxon>
        <taxon>Arthropoda</taxon>
        <taxon>Hexapoda</taxon>
        <taxon>Insecta</taxon>
        <taxon>Pterygota</taxon>
        <taxon>Neoptera</taxon>
        <taxon>Endopterygota</taxon>
        <taxon>Hymenoptera</taxon>
        <taxon>Apocrita</taxon>
        <taxon>Aculeata</taxon>
        <taxon>Apoidea</taxon>
        <taxon>Anthophila</taxon>
        <taxon>Apidae</taxon>
        <taxon>Tetragonisca</taxon>
    </lineage>
</organism>
<dbReference type="AlphaFoldDB" id="A0AAW0ZVX4"/>
<gene>
    <name evidence="2" type="ORF">QLX08_005895</name>
</gene>
<evidence type="ECO:0000313" key="2">
    <source>
        <dbReference type="EMBL" id="KAK9301897.1"/>
    </source>
</evidence>
<protein>
    <recommendedName>
        <fullName evidence="4">Reverse transcriptase domain-containing protein</fullName>
    </recommendedName>
</protein>
<name>A0AAW0ZVX4_9HYME</name>
<keyword evidence="3" id="KW-1185">Reference proteome</keyword>
<dbReference type="EMBL" id="JAWNGG020000103">
    <property type="protein sequence ID" value="KAK9301897.1"/>
    <property type="molecule type" value="Genomic_DNA"/>
</dbReference>
<reference evidence="2 3" key="1">
    <citation type="submission" date="2024-05" db="EMBL/GenBank/DDBJ databases">
        <title>The nuclear and mitochondrial genome assemblies of Tetragonisca angustula (Apidae: Meliponini), a tiny yet remarkable pollinator in the Neotropics.</title>
        <authorList>
            <person name="Ferrari R."/>
            <person name="Ricardo P.C."/>
            <person name="Dias F.C."/>
            <person name="Araujo N.S."/>
            <person name="Soares D.O."/>
            <person name="Zhou Q.-S."/>
            <person name="Zhu C.-D."/>
            <person name="Coutinho L."/>
            <person name="Airas M.C."/>
            <person name="Batista T.M."/>
        </authorList>
    </citation>
    <scope>NUCLEOTIDE SEQUENCE [LARGE SCALE GENOMIC DNA]</scope>
    <source>
        <strain evidence="2">ASF017062</strain>
        <tissue evidence="2">Abdomen</tissue>
    </source>
</reference>
<dbReference type="Proteomes" id="UP001432146">
    <property type="component" value="Unassembled WGS sequence"/>
</dbReference>
<accession>A0AAW0ZVX4</accession>
<evidence type="ECO:0008006" key="4">
    <source>
        <dbReference type="Google" id="ProtNLM"/>
    </source>
</evidence>
<feature type="region of interest" description="Disordered" evidence="1">
    <location>
        <begin position="1"/>
        <end position="20"/>
    </location>
</feature>
<evidence type="ECO:0000256" key="1">
    <source>
        <dbReference type="SAM" id="MobiDB-lite"/>
    </source>
</evidence>
<sequence length="121" mass="13792">MWEIASASAEGQDNAYHKEGRRSGAKPLMTVASIMTHVFHKILTSHFTHLVVLNPKQKAFLLRDGCTENIFHLDLILNYHRQHFKPLYMACMNIAKAFDSVSHKTIEEILNMKGLLLPMTS</sequence>
<comment type="caution">
    <text evidence="2">The sequence shown here is derived from an EMBL/GenBank/DDBJ whole genome shotgun (WGS) entry which is preliminary data.</text>
</comment>
<proteinExistence type="predicted"/>